<evidence type="ECO:0000256" key="1">
    <source>
        <dbReference type="SAM" id="MobiDB-lite"/>
    </source>
</evidence>
<reference evidence="2" key="1">
    <citation type="submission" date="2023-03" db="EMBL/GenBank/DDBJ databases">
        <title>Electrophorus voltai genome.</title>
        <authorList>
            <person name="Bian C."/>
        </authorList>
    </citation>
    <scope>NUCLEOTIDE SEQUENCE</scope>
    <source>
        <strain evidence="2">CB-2022</strain>
        <tissue evidence="2">Muscle</tissue>
    </source>
</reference>
<gene>
    <name evidence="2" type="ORF">P4O66_010986</name>
</gene>
<comment type="caution">
    <text evidence="2">The sequence shown here is derived from an EMBL/GenBank/DDBJ whole genome shotgun (WGS) entry which is preliminary data.</text>
</comment>
<dbReference type="Proteomes" id="UP001239994">
    <property type="component" value="Unassembled WGS sequence"/>
</dbReference>
<keyword evidence="3" id="KW-1185">Reference proteome</keyword>
<proteinExistence type="predicted"/>
<organism evidence="2 3">
    <name type="scientific">Electrophorus voltai</name>
    <dbReference type="NCBI Taxonomy" id="2609070"/>
    <lineage>
        <taxon>Eukaryota</taxon>
        <taxon>Metazoa</taxon>
        <taxon>Chordata</taxon>
        <taxon>Craniata</taxon>
        <taxon>Vertebrata</taxon>
        <taxon>Euteleostomi</taxon>
        <taxon>Actinopterygii</taxon>
        <taxon>Neopterygii</taxon>
        <taxon>Teleostei</taxon>
        <taxon>Ostariophysi</taxon>
        <taxon>Gymnotiformes</taxon>
        <taxon>Gymnotoidei</taxon>
        <taxon>Gymnotidae</taxon>
        <taxon>Electrophorus</taxon>
    </lineage>
</organism>
<feature type="region of interest" description="Disordered" evidence="1">
    <location>
        <begin position="215"/>
        <end position="275"/>
    </location>
</feature>
<evidence type="ECO:0000313" key="3">
    <source>
        <dbReference type="Proteomes" id="UP001239994"/>
    </source>
</evidence>
<accession>A0AAD8Z7L2</accession>
<name>A0AAD8Z7L2_9TELE</name>
<dbReference type="AlphaFoldDB" id="A0AAD8Z7L2"/>
<protein>
    <submittedName>
        <fullName evidence="2">Uncharacterized protein</fullName>
    </submittedName>
</protein>
<evidence type="ECO:0000313" key="2">
    <source>
        <dbReference type="EMBL" id="KAK1794080.1"/>
    </source>
</evidence>
<sequence>MISLKARSAHNGLASYTEEASLQFSNTLPWLSPHQKMYVIYIVDVIVEEWDLELKLDIQIRALHAGMEILKFSQEAWMVPQCSPGMTKPSSASAAPCEYNGEDTSVGRFIMQCRIYLQYLTCPQPPELVKVLFMKNFLWGKVLEWVELIFLYRAQEARTVEGFLRLLTARFATTTPNLASLVTPLSATQSVSASRVENTTQPVAISSVVVVAQPDPAPGARETSRPDPAPASGMREPTKPDPAPGAKDDPAWSDPGPSARDTTTWPAPVPGTRDEATAWPALVPGARDAARPGPGAVPGARDAVCHEPVPGARETARPDPVPVLYADDAAWPDPAPAQEALFVLNLFLA</sequence>
<dbReference type="EMBL" id="JAROKS010000017">
    <property type="protein sequence ID" value="KAK1794080.1"/>
    <property type="molecule type" value="Genomic_DNA"/>
</dbReference>